<keyword evidence="2" id="KW-0645">Protease</keyword>
<accession>A0AA96EYA8</accession>
<dbReference type="AlphaFoldDB" id="A0AA96JAR3"/>
<dbReference type="EMBL" id="CP134878">
    <property type="protein sequence ID" value="WNM17801.1"/>
    <property type="molecule type" value="Genomic_DNA"/>
</dbReference>
<dbReference type="Pfam" id="PF13620">
    <property type="entry name" value="CarboxypepD_reg"/>
    <property type="match status" value="1"/>
</dbReference>
<reference evidence="2 3" key="1">
    <citation type="submission" date="2023-09" db="EMBL/GenBank/DDBJ databases">
        <title>Flavobacterium sp. a novel bacteria isolate from Pepper rhizosphere.</title>
        <authorList>
            <person name="Peng Y."/>
            <person name="Lee J."/>
        </authorList>
    </citation>
    <scope>NUCLEOTIDE SEQUENCE [LARGE SCALE GENOMIC DNA]</scope>
    <source>
        <strain evidence="1">PMR2A8</strain>
        <strain evidence="2 3">PMTSA4</strain>
    </source>
</reference>
<sequence>MSARNENIVTMQRAVVSFNAEQPASIKDSMPGYNLLNDSLNAKTNQIGALTGNQGLSLVGFRLNKSNSKEKLVTEIMTIVFAARAYGAATNDNVLLTWMKAFSQTSLVRMRDTYTINYSEEIINKATAIQVDLEPYGITTDFLQKATDLWNEYKVELSIPRNRLSDRKTINSQISQLLKECKPILFQMDALVSSIRNLQPTFWRTYFNNRIIVNHHGSVLSVRGYVTDANGNPVDKVIVTAANGERTTKTTAKGYFEFKNLPLGIDTIKFSKVMYIETAQTVGIVKGERIQLNITLENAQTNEGAA</sequence>
<dbReference type="Gene3D" id="2.60.40.1120">
    <property type="entry name" value="Carboxypeptidase-like, regulatory domain"/>
    <property type="match status" value="1"/>
</dbReference>
<dbReference type="Proteomes" id="UP001304515">
    <property type="component" value="Chromosome"/>
</dbReference>
<dbReference type="RefSeq" id="WP_313321451.1">
    <property type="nucleotide sequence ID" value="NZ_CP134878.1"/>
</dbReference>
<keyword evidence="2" id="KW-0378">Hydrolase</keyword>
<gene>
    <name evidence="2" type="ORF">RN605_00525</name>
    <name evidence="1" type="ORF">RN608_07225</name>
</gene>
<accession>A0AA96JAR3</accession>
<keyword evidence="3" id="KW-1185">Reference proteome</keyword>
<evidence type="ECO:0000313" key="3">
    <source>
        <dbReference type="Proteomes" id="UP001304515"/>
    </source>
</evidence>
<dbReference type="GO" id="GO:0030246">
    <property type="term" value="F:carbohydrate binding"/>
    <property type="evidence" value="ECO:0007669"/>
    <property type="project" value="InterPro"/>
</dbReference>
<evidence type="ECO:0000313" key="2">
    <source>
        <dbReference type="EMBL" id="WNM21854.1"/>
    </source>
</evidence>
<keyword evidence="2" id="KW-0121">Carboxypeptidase</keyword>
<dbReference type="EMBL" id="CP134890">
    <property type="protein sequence ID" value="WNM21854.1"/>
    <property type="molecule type" value="Genomic_DNA"/>
</dbReference>
<dbReference type="SUPFAM" id="SSF49452">
    <property type="entry name" value="Starch-binding domain-like"/>
    <property type="match status" value="1"/>
</dbReference>
<dbReference type="InterPro" id="IPR013784">
    <property type="entry name" value="Carb-bd-like_fold"/>
</dbReference>
<dbReference type="KEGG" id="fcj:RN605_00525"/>
<organism evidence="2 3">
    <name type="scientific">Flavobacterium capsici</name>
    <dbReference type="NCBI Taxonomy" id="3075618"/>
    <lineage>
        <taxon>Bacteria</taxon>
        <taxon>Pseudomonadati</taxon>
        <taxon>Bacteroidota</taxon>
        <taxon>Flavobacteriia</taxon>
        <taxon>Flavobacteriales</taxon>
        <taxon>Flavobacteriaceae</taxon>
        <taxon>Flavobacterium</taxon>
    </lineage>
</organism>
<dbReference type="GO" id="GO:0004180">
    <property type="term" value="F:carboxypeptidase activity"/>
    <property type="evidence" value="ECO:0007669"/>
    <property type="project" value="UniProtKB-KW"/>
</dbReference>
<protein>
    <submittedName>
        <fullName evidence="2">Carboxypeptidase-like regulatory domain-containing protein</fullName>
    </submittedName>
</protein>
<proteinExistence type="predicted"/>
<name>A0AA96JAR3_9FLAO</name>
<evidence type="ECO:0000313" key="1">
    <source>
        <dbReference type="EMBL" id="WNM17801.1"/>
    </source>
</evidence>